<dbReference type="PANTHER" id="PTHR43591:SF24">
    <property type="entry name" value="2-METHOXY-6-POLYPRENYL-1,4-BENZOQUINOL METHYLASE, MITOCHONDRIAL"/>
    <property type="match status" value="1"/>
</dbReference>
<proteinExistence type="predicted"/>
<sequence length="270" mass="29230">MPAMDKLFAGSIPEMYDTCLVPLIFQAYATDLARRVAGAAPAHVLETAAGTGVVTRALAPLLGARASYTVSDLNQPMLDRAAIRQGVDGRITWRQADALSLPFEQDSFDAVVCQFGAMFFPDRVSGYREALRVLKPGGRFVFNVWDRIEENDFARIVTDAASAVFPSDPPRFLARTPHGYHDVGLIEAELRAAGFTAIEIMTLQHRSDAPSARSAAIAYCQGTPLRNEIEARDPKALQTVTDRAAEAIAKQYGDGPVSGKIQAHIVVARA</sequence>
<keyword evidence="2" id="KW-1185">Reference proteome</keyword>
<accession>A0A0R3RYC3</accession>
<reference evidence="3" key="1">
    <citation type="submission" date="2017-02" db="UniProtKB">
        <authorList>
            <consortium name="WormBaseParasite"/>
        </authorList>
    </citation>
    <scope>IDENTIFICATION</scope>
</reference>
<dbReference type="Gene3D" id="3.40.50.150">
    <property type="entry name" value="Vaccinia Virus protein VP39"/>
    <property type="match status" value="1"/>
</dbReference>
<feature type="domain" description="Methyltransferase type 11" evidence="1">
    <location>
        <begin position="45"/>
        <end position="142"/>
    </location>
</feature>
<dbReference type="WBParaSite" id="EEL_0000727701-mRNA-1">
    <property type="protein sequence ID" value="EEL_0000727701-mRNA-1"/>
    <property type="gene ID" value="EEL_0000727701"/>
</dbReference>
<dbReference type="Pfam" id="PF08241">
    <property type="entry name" value="Methyltransf_11"/>
    <property type="match status" value="1"/>
</dbReference>
<dbReference type="PANTHER" id="PTHR43591">
    <property type="entry name" value="METHYLTRANSFERASE"/>
    <property type="match status" value="1"/>
</dbReference>
<dbReference type="GO" id="GO:0008757">
    <property type="term" value="F:S-adenosylmethionine-dependent methyltransferase activity"/>
    <property type="evidence" value="ECO:0007669"/>
    <property type="project" value="InterPro"/>
</dbReference>
<name>A0A0R3RYC3_9BILA</name>
<evidence type="ECO:0000259" key="1">
    <source>
        <dbReference type="Pfam" id="PF08241"/>
    </source>
</evidence>
<dbReference type="InterPro" id="IPR029063">
    <property type="entry name" value="SAM-dependent_MTases_sf"/>
</dbReference>
<organism evidence="2 3">
    <name type="scientific">Elaeophora elaphi</name>
    <dbReference type="NCBI Taxonomy" id="1147741"/>
    <lineage>
        <taxon>Eukaryota</taxon>
        <taxon>Metazoa</taxon>
        <taxon>Ecdysozoa</taxon>
        <taxon>Nematoda</taxon>
        <taxon>Chromadorea</taxon>
        <taxon>Rhabditida</taxon>
        <taxon>Spirurina</taxon>
        <taxon>Spiruromorpha</taxon>
        <taxon>Filarioidea</taxon>
        <taxon>Onchocercidae</taxon>
        <taxon>Elaeophora</taxon>
    </lineage>
</organism>
<evidence type="ECO:0000313" key="3">
    <source>
        <dbReference type="WBParaSite" id="EEL_0000727701-mRNA-1"/>
    </source>
</evidence>
<protein>
    <submittedName>
        <fullName evidence="3">Methyltransf_25 domain-containing protein</fullName>
    </submittedName>
</protein>
<dbReference type="CDD" id="cd02440">
    <property type="entry name" value="AdoMet_MTases"/>
    <property type="match status" value="1"/>
</dbReference>
<dbReference type="STRING" id="1147741.A0A0R3RYC3"/>
<dbReference type="Proteomes" id="UP000050640">
    <property type="component" value="Unplaced"/>
</dbReference>
<dbReference type="InterPro" id="IPR013216">
    <property type="entry name" value="Methyltransf_11"/>
</dbReference>
<dbReference type="AlphaFoldDB" id="A0A0R3RYC3"/>
<dbReference type="SUPFAM" id="SSF53335">
    <property type="entry name" value="S-adenosyl-L-methionine-dependent methyltransferases"/>
    <property type="match status" value="1"/>
</dbReference>
<evidence type="ECO:0000313" key="2">
    <source>
        <dbReference type="Proteomes" id="UP000050640"/>
    </source>
</evidence>